<dbReference type="InterPro" id="IPR025088">
    <property type="entry name" value="DUF3970"/>
</dbReference>
<protein>
    <submittedName>
        <fullName evidence="1">DUF3970 family protein</fullName>
    </submittedName>
</protein>
<evidence type="ECO:0000313" key="2">
    <source>
        <dbReference type="Proteomes" id="UP000588071"/>
    </source>
</evidence>
<sequence length="54" mass="6452">MLKIRITGTKKEREQLMQLLVELEKQQALTITSQSKEYVNRDQKTAREYIEVEL</sequence>
<dbReference type="RefSeq" id="WP_143349880.1">
    <property type="nucleotide sequence ID" value="NZ_JABAFV010000051.1"/>
</dbReference>
<accession>A0A7X9RM30</accession>
<evidence type="ECO:0000313" key="1">
    <source>
        <dbReference type="EMBL" id="NME50923.1"/>
    </source>
</evidence>
<name>A0A7X9RM30_9ENTE</name>
<comment type="caution">
    <text evidence="1">The sequence shown here is derived from an EMBL/GenBank/DDBJ whole genome shotgun (WGS) entry which is preliminary data.</text>
</comment>
<organism evidence="1 2">
    <name type="scientific">Enterococcus cecorum</name>
    <dbReference type="NCBI Taxonomy" id="44008"/>
    <lineage>
        <taxon>Bacteria</taxon>
        <taxon>Bacillati</taxon>
        <taxon>Bacillota</taxon>
        <taxon>Bacilli</taxon>
        <taxon>Lactobacillales</taxon>
        <taxon>Enterococcaceae</taxon>
        <taxon>Enterococcus</taxon>
    </lineage>
</organism>
<dbReference type="EMBL" id="JABAFV010000051">
    <property type="protein sequence ID" value="NME50923.1"/>
    <property type="molecule type" value="Genomic_DNA"/>
</dbReference>
<dbReference type="AlphaFoldDB" id="A0A7X9RM30"/>
<dbReference type="Pfam" id="PF13113">
    <property type="entry name" value="DUF3970"/>
    <property type="match status" value="1"/>
</dbReference>
<reference evidence="1 2" key="1">
    <citation type="submission" date="2020-04" db="EMBL/GenBank/DDBJ databases">
        <authorList>
            <person name="Hitch T.C.A."/>
            <person name="Wylensek D."/>
            <person name="Clavel T."/>
        </authorList>
    </citation>
    <scope>NUCLEOTIDE SEQUENCE [LARGE SCALE GENOMIC DNA]</scope>
    <source>
        <strain evidence="1 2">WCA-380-WT-3C</strain>
    </source>
</reference>
<dbReference type="Proteomes" id="UP000588071">
    <property type="component" value="Unassembled WGS sequence"/>
</dbReference>
<proteinExistence type="predicted"/>
<gene>
    <name evidence="1" type="ORF">HF857_12230</name>
</gene>